<evidence type="ECO:0000256" key="2">
    <source>
        <dbReference type="ARBA" id="ARBA00001941"/>
    </source>
</evidence>
<dbReference type="InterPro" id="IPR056179">
    <property type="entry name" value="DHQS_C"/>
</dbReference>
<comment type="cofactor">
    <cofactor evidence="2">
        <name>Co(2+)</name>
        <dbReference type="ChEBI" id="CHEBI:48828"/>
    </cofactor>
</comment>
<sequence length="369" mass="41739">MRNSSELEVPVNDSHVYKVIIGRGVLENLNGFISPPIEPKLSLIGRGVHEHVPWLYYSLRKVFEEVKIVEDGEESKNLETALKIVEDLWRLGATRWSALAVASGGSLGDTAAFAASIYMRGIPFVQIPTTLLAMIDSALGGKTAVNYSGVKNILGSFYHPWLVVDDLRFLDTLPNRVFRSSLAEALKYGFTLDKGYLDFMIHNRDNILRRDDLPLIELIKQATELKLSVVSQDPRERKGIREVLNFGHTIGHVLESASNFKLLHGEAVAFGMLVESKISEDEGCKDCFNVILSTISDYAILDDVVDIIPELDFQQYKELLYRDKKRVGDKIRLPMLKEIGKWELVLYPFESFAEKSYKAYREILKKLKG</sequence>
<dbReference type="CDD" id="cd08195">
    <property type="entry name" value="DHQS"/>
    <property type="match status" value="1"/>
</dbReference>
<evidence type="ECO:0000313" key="8">
    <source>
        <dbReference type="Proteomes" id="UP001063698"/>
    </source>
</evidence>
<comment type="cofactor">
    <cofactor evidence="1">
        <name>NAD(+)</name>
        <dbReference type="ChEBI" id="CHEBI:57540"/>
    </cofactor>
</comment>
<dbReference type="AlphaFoldDB" id="A0A977PK13"/>
<evidence type="ECO:0000256" key="4">
    <source>
        <dbReference type="ARBA" id="ARBA00023027"/>
    </source>
</evidence>
<keyword evidence="8" id="KW-1185">Reference proteome</keyword>
<keyword evidence="3" id="KW-0479">Metal-binding</keyword>
<evidence type="ECO:0000256" key="3">
    <source>
        <dbReference type="ARBA" id="ARBA00022723"/>
    </source>
</evidence>
<evidence type="ECO:0000256" key="1">
    <source>
        <dbReference type="ARBA" id="ARBA00001911"/>
    </source>
</evidence>
<dbReference type="Pfam" id="PF24621">
    <property type="entry name" value="DHQS_C"/>
    <property type="match status" value="1"/>
</dbReference>
<dbReference type="Proteomes" id="UP001063698">
    <property type="component" value="Chromosome"/>
</dbReference>
<dbReference type="InterPro" id="IPR030960">
    <property type="entry name" value="DHQS/DOIS_N"/>
</dbReference>
<dbReference type="GO" id="GO:0003856">
    <property type="term" value="F:3-dehydroquinate synthase activity"/>
    <property type="evidence" value="ECO:0007669"/>
    <property type="project" value="TreeGrafter"/>
</dbReference>
<reference evidence="7" key="1">
    <citation type="submission" date="2013-11" db="EMBL/GenBank/DDBJ databases">
        <title>Comparative genomics of Ignicoccus.</title>
        <authorList>
            <person name="Podar M."/>
        </authorList>
    </citation>
    <scope>NUCLEOTIDE SEQUENCE</scope>
    <source>
        <strain evidence="7">DSM 13166</strain>
    </source>
</reference>
<evidence type="ECO:0000259" key="6">
    <source>
        <dbReference type="Pfam" id="PF24621"/>
    </source>
</evidence>
<keyword evidence="4" id="KW-0520">NAD</keyword>
<proteinExistence type="predicted"/>
<organism evidence="7 8">
    <name type="scientific">Ignicoccus pacificus DSM 13166</name>
    <dbReference type="NCBI Taxonomy" id="940294"/>
    <lineage>
        <taxon>Archaea</taxon>
        <taxon>Thermoproteota</taxon>
        <taxon>Thermoprotei</taxon>
        <taxon>Desulfurococcales</taxon>
        <taxon>Desulfurococcaceae</taxon>
        <taxon>Ignicoccus</taxon>
    </lineage>
</organism>
<feature type="domain" description="3-dehydroquinate synthase C-terminal" evidence="6">
    <location>
        <begin position="182"/>
        <end position="325"/>
    </location>
</feature>
<name>A0A977PK13_9CREN</name>
<dbReference type="Pfam" id="PF01761">
    <property type="entry name" value="DHQ_synthase"/>
    <property type="match status" value="1"/>
</dbReference>
<dbReference type="SUPFAM" id="SSF56796">
    <property type="entry name" value="Dehydroquinate synthase-like"/>
    <property type="match status" value="1"/>
</dbReference>
<feature type="domain" description="3-dehydroquinate synthase N-terminal" evidence="5">
    <location>
        <begin position="68"/>
        <end position="179"/>
    </location>
</feature>
<evidence type="ECO:0000259" key="5">
    <source>
        <dbReference type="Pfam" id="PF01761"/>
    </source>
</evidence>
<evidence type="ECO:0000313" key="7">
    <source>
        <dbReference type="EMBL" id="UXD21482.1"/>
    </source>
</evidence>
<dbReference type="GO" id="GO:0046872">
    <property type="term" value="F:metal ion binding"/>
    <property type="evidence" value="ECO:0007669"/>
    <property type="project" value="UniProtKB-KW"/>
</dbReference>
<protein>
    <submittedName>
        <fullName evidence="7">3-dehydroquinate synthase</fullName>
    </submittedName>
</protein>
<dbReference type="Gene3D" id="3.40.50.1970">
    <property type="match status" value="1"/>
</dbReference>
<dbReference type="Gene3D" id="1.20.1090.10">
    <property type="entry name" value="Dehydroquinate synthase-like - alpha domain"/>
    <property type="match status" value="1"/>
</dbReference>
<dbReference type="InterPro" id="IPR050071">
    <property type="entry name" value="Dehydroquinate_synthase"/>
</dbReference>
<accession>A0A977PK13</accession>
<dbReference type="KEGG" id="ipc:IPA_04745"/>
<dbReference type="EMBL" id="CP006868">
    <property type="protein sequence ID" value="UXD21482.1"/>
    <property type="molecule type" value="Genomic_DNA"/>
</dbReference>
<dbReference type="PANTHER" id="PTHR43622">
    <property type="entry name" value="3-DEHYDROQUINATE SYNTHASE"/>
    <property type="match status" value="1"/>
</dbReference>
<gene>
    <name evidence="7" type="ORF">IPA_04745</name>
</gene>
<dbReference type="PANTHER" id="PTHR43622:SF1">
    <property type="entry name" value="3-DEHYDROQUINATE SYNTHASE"/>
    <property type="match status" value="1"/>
</dbReference>